<dbReference type="Gene3D" id="1.10.10.10">
    <property type="entry name" value="Winged helix-like DNA-binding domain superfamily/Winged helix DNA-binding domain"/>
    <property type="match status" value="1"/>
</dbReference>
<proteinExistence type="inferred from homology"/>
<dbReference type="GO" id="GO:0000160">
    <property type="term" value="P:phosphorelay signal transduction system"/>
    <property type="evidence" value="ECO:0007669"/>
    <property type="project" value="InterPro"/>
</dbReference>
<dbReference type="PANTHER" id="PTHR35807">
    <property type="entry name" value="TRANSCRIPTIONAL REGULATOR REDD-RELATED"/>
    <property type="match status" value="1"/>
</dbReference>
<dbReference type="InterPro" id="IPR016032">
    <property type="entry name" value="Sig_transdc_resp-reg_C-effctor"/>
</dbReference>
<organism evidence="5 6">
    <name type="scientific">Tengunoibacter tsumagoiensis</name>
    <dbReference type="NCBI Taxonomy" id="2014871"/>
    <lineage>
        <taxon>Bacteria</taxon>
        <taxon>Bacillati</taxon>
        <taxon>Chloroflexota</taxon>
        <taxon>Ktedonobacteria</taxon>
        <taxon>Ktedonobacterales</taxon>
        <taxon>Dictyobacteraceae</taxon>
        <taxon>Tengunoibacter</taxon>
    </lineage>
</organism>
<keyword evidence="6" id="KW-1185">Reference proteome</keyword>
<dbReference type="Pfam" id="PF03704">
    <property type="entry name" value="BTAD"/>
    <property type="match status" value="1"/>
</dbReference>
<dbReference type="SMART" id="SM01043">
    <property type="entry name" value="BTAD"/>
    <property type="match status" value="1"/>
</dbReference>
<evidence type="ECO:0000256" key="2">
    <source>
        <dbReference type="ARBA" id="ARBA00023125"/>
    </source>
</evidence>
<comment type="similarity">
    <text evidence="1">Belongs to the AfsR/DnrI/RedD regulatory family.</text>
</comment>
<sequence length="291" mass="34418">MNTIKQEHSRAKEDEIYLSRGSSFQYKVYFFGPFRILRGKHVLEEPAWRRNKAKTLLKWFVLNPGVMFSADQLVKLFWPHITRTAGLRNLHVTINYLRHILEPDLPARQESSFIRRSKNNFYCFEMDETWWSDLFDIHYHVSAAKEAEQRRDTMALFYHYHTITSYCYLEFLPEDTYDDTFCAYRRKYDIINAQVLEKLIHLCTHLEKFDEAFVYSQRVLSSDPYCESAVKAIIQIFLQQGNIPGAIRKIDDFQKLLQQDLGINPSDDLLSLRKNILIAAPKSRSLLKKTS</sequence>
<dbReference type="Proteomes" id="UP000287352">
    <property type="component" value="Unassembled WGS sequence"/>
</dbReference>
<dbReference type="RefSeq" id="WP_126582436.1">
    <property type="nucleotide sequence ID" value="NZ_BIFR01000002.1"/>
</dbReference>
<dbReference type="AlphaFoldDB" id="A0A402A730"/>
<feature type="domain" description="OmpR/PhoB-type" evidence="4">
    <location>
        <begin position="15"/>
        <end position="126"/>
    </location>
</feature>
<dbReference type="InterPro" id="IPR005158">
    <property type="entry name" value="BTAD"/>
</dbReference>
<dbReference type="OrthoDB" id="9789465at2"/>
<evidence type="ECO:0000256" key="3">
    <source>
        <dbReference type="PROSITE-ProRule" id="PRU01091"/>
    </source>
</evidence>
<accession>A0A402A730</accession>
<keyword evidence="2 3" id="KW-0238">DNA-binding</keyword>
<evidence type="ECO:0000259" key="4">
    <source>
        <dbReference type="PROSITE" id="PS51755"/>
    </source>
</evidence>
<gene>
    <name evidence="5" type="ORF">KTT_47670</name>
</gene>
<dbReference type="InterPro" id="IPR001867">
    <property type="entry name" value="OmpR/PhoB-type_DNA-bd"/>
</dbReference>
<dbReference type="PANTHER" id="PTHR35807:SF2">
    <property type="entry name" value="TRANSCRIPTIONAL ACTIVATOR DOMAIN"/>
    <property type="match status" value="1"/>
</dbReference>
<dbReference type="EMBL" id="BIFR01000002">
    <property type="protein sequence ID" value="GCE14908.1"/>
    <property type="molecule type" value="Genomic_DNA"/>
</dbReference>
<dbReference type="SUPFAM" id="SSF48452">
    <property type="entry name" value="TPR-like"/>
    <property type="match status" value="1"/>
</dbReference>
<dbReference type="Pfam" id="PF00486">
    <property type="entry name" value="Trans_reg_C"/>
    <property type="match status" value="1"/>
</dbReference>
<dbReference type="InterPro" id="IPR051677">
    <property type="entry name" value="AfsR-DnrI-RedD_regulator"/>
</dbReference>
<evidence type="ECO:0000313" key="5">
    <source>
        <dbReference type="EMBL" id="GCE14908.1"/>
    </source>
</evidence>
<evidence type="ECO:0000313" key="6">
    <source>
        <dbReference type="Proteomes" id="UP000287352"/>
    </source>
</evidence>
<comment type="caution">
    <text evidence="5">The sequence shown here is derived from an EMBL/GenBank/DDBJ whole genome shotgun (WGS) entry which is preliminary data.</text>
</comment>
<name>A0A402A730_9CHLR</name>
<dbReference type="GO" id="GO:0003677">
    <property type="term" value="F:DNA binding"/>
    <property type="evidence" value="ECO:0007669"/>
    <property type="project" value="UniProtKB-UniRule"/>
</dbReference>
<feature type="DNA-binding region" description="OmpR/PhoB-type" evidence="3">
    <location>
        <begin position="15"/>
        <end position="126"/>
    </location>
</feature>
<dbReference type="InterPro" id="IPR011990">
    <property type="entry name" value="TPR-like_helical_dom_sf"/>
</dbReference>
<evidence type="ECO:0000256" key="1">
    <source>
        <dbReference type="ARBA" id="ARBA00005820"/>
    </source>
</evidence>
<dbReference type="InterPro" id="IPR036388">
    <property type="entry name" value="WH-like_DNA-bd_sf"/>
</dbReference>
<dbReference type="Gene3D" id="1.25.40.10">
    <property type="entry name" value="Tetratricopeptide repeat domain"/>
    <property type="match status" value="1"/>
</dbReference>
<protein>
    <recommendedName>
        <fullName evidence="4">OmpR/PhoB-type domain-containing protein</fullName>
    </recommendedName>
</protein>
<dbReference type="PROSITE" id="PS51755">
    <property type="entry name" value="OMPR_PHOB"/>
    <property type="match status" value="1"/>
</dbReference>
<dbReference type="GO" id="GO:0006355">
    <property type="term" value="P:regulation of DNA-templated transcription"/>
    <property type="evidence" value="ECO:0007669"/>
    <property type="project" value="InterPro"/>
</dbReference>
<dbReference type="SUPFAM" id="SSF46894">
    <property type="entry name" value="C-terminal effector domain of the bipartite response regulators"/>
    <property type="match status" value="1"/>
</dbReference>
<reference evidence="6" key="1">
    <citation type="submission" date="2018-12" db="EMBL/GenBank/DDBJ databases">
        <title>Tengunoibacter tsumagoiensis gen. nov., sp. nov., Dictyobacter kobayashii sp. nov., D. alpinus sp. nov., and D. joshuensis sp. nov. and description of Dictyobacteraceae fam. nov. within the order Ktedonobacterales isolated from Tengu-no-mugimeshi.</title>
        <authorList>
            <person name="Wang C.M."/>
            <person name="Zheng Y."/>
            <person name="Sakai Y."/>
            <person name="Toyoda A."/>
            <person name="Minakuchi Y."/>
            <person name="Abe K."/>
            <person name="Yokota A."/>
            <person name="Yabe S."/>
        </authorList>
    </citation>
    <scope>NUCLEOTIDE SEQUENCE [LARGE SCALE GENOMIC DNA]</scope>
    <source>
        <strain evidence="6">Uno3</strain>
    </source>
</reference>